<name>A0A5D0WV52_9FIRM</name>
<evidence type="ECO:0000256" key="5">
    <source>
        <dbReference type="ARBA" id="ARBA00022723"/>
    </source>
</evidence>
<evidence type="ECO:0000313" key="13">
    <source>
        <dbReference type="Proteomes" id="UP000322619"/>
    </source>
</evidence>
<keyword evidence="4" id="KW-0949">S-adenosyl-L-methionine</keyword>
<dbReference type="InterPro" id="IPR012839">
    <property type="entry name" value="Organic_radical_activase"/>
</dbReference>
<evidence type="ECO:0000259" key="11">
    <source>
        <dbReference type="PROSITE" id="PS51918"/>
    </source>
</evidence>
<dbReference type="PROSITE" id="PS00198">
    <property type="entry name" value="4FE4S_FER_1"/>
    <property type="match status" value="1"/>
</dbReference>
<dbReference type="InterPro" id="IPR034457">
    <property type="entry name" value="Organic_radical-activating"/>
</dbReference>
<dbReference type="EMBL" id="VSLA01000003">
    <property type="protein sequence ID" value="TYC87963.1"/>
    <property type="molecule type" value="Genomic_DNA"/>
</dbReference>
<evidence type="ECO:0000313" key="12">
    <source>
        <dbReference type="EMBL" id="TYC87963.1"/>
    </source>
</evidence>
<protein>
    <submittedName>
        <fullName evidence="12">Glycyl-radical enzyme activating protein</fullName>
    </submittedName>
</protein>
<keyword evidence="6" id="KW-0560">Oxidoreductase</keyword>
<evidence type="ECO:0000256" key="9">
    <source>
        <dbReference type="ARBA" id="ARBA00047365"/>
    </source>
</evidence>
<dbReference type="PANTHER" id="PTHR30352:SF4">
    <property type="entry name" value="PYRUVATE FORMATE-LYASE 2-ACTIVATING ENZYME"/>
    <property type="match status" value="1"/>
</dbReference>
<evidence type="ECO:0000256" key="1">
    <source>
        <dbReference type="ARBA" id="ARBA00001966"/>
    </source>
</evidence>
<dbReference type="PROSITE" id="PS51379">
    <property type="entry name" value="4FE4S_FER_2"/>
    <property type="match status" value="2"/>
</dbReference>
<keyword evidence="3" id="KW-0004">4Fe-4S</keyword>
<dbReference type="InterPro" id="IPR017900">
    <property type="entry name" value="4Fe4S_Fe_S_CS"/>
</dbReference>
<dbReference type="Gene3D" id="3.30.70.20">
    <property type="match status" value="1"/>
</dbReference>
<dbReference type="GO" id="GO:0016491">
    <property type="term" value="F:oxidoreductase activity"/>
    <property type="evidence" value="ECO:0007669"/>
    <property type="project" value="UniProtKB-KW"/>
</dbReference>
<dbReference type="Pfam" id="PF04055">
    <property type="entry name" value="Radical_SAM"/>
    <property type="match status" value="1"/>
</dbReference>
<dbReference type="Proteomes" id="UP000322619">
    <property type="component" value="Unassembled WGS sequence"/>
</dbReference>
<comment type="caution">
    <text evidence="12">The sequence shown here is derived from an EMBL/GenBank/DDBJ whole genome shotgun (WGS) entry which is preliminary data.</text>
</comment>
<dbReference type="PROSITE" id="PS01087">
    <property type="entry name" value="RADICAL_ACTIVATING"/>
    <property type="match status" value="1"/>
</dbReference>
<dbReference type="SUPFAM" id="SSF102114">
    <property type="entry name" value="Radical SAM enzymes"/>
    <property type="match status" value="1"/>
</dbReference>
<dbReference type="AlphaFoldDB" id="A0A5D0WV52"/>
<organism evidence="12 13">
    <name type="scientific">Acetobacterium wieringae</name>
    <dbReference type="NCBI Taxonomy" id="52694"/>
    <lineage>
        <taxon>Bacteria</taxon>
        <taxon>Bacillati</taxon>
        <taxon>Bacillota</taxon>
        <taxon>Clostridia</taxon>
        <taxon>Eubacteriales</taxon>
        <taxon>Eubacteriaceae</taxon>
        <taxon>Acetobacterium</taxon>
    </lineage>
</organism>
<dbReference type="InterPro" id="IPR007197">
    <property type="entry name" value="rSAM"/>
</dbReference>
<evidence type="ECO:0000256" key="2">
    <source>
        <dbReference type="ARBA" id="ARBA00009777"/>
    </source>
</evidence>
<dbReference type="InterPro" id="IPR040074">
    <property type="entry name" value="BssD/PflA/YjjW"/>
</dbReference>
<dbReference type="PROSITE" id="PS51918">
    <property type="entry name" value="RADICAL_SAM"/>
    <property type="match status" value="1"/>
</dbReference>
<dbReference type="SFLD" id="SFLDG01066">
    <property type="entry name" value="organic_radical-activating_enz"/>
    <property type="match status" value="1"/>
</dbReference>
<evidence type="ECO:0000256" key="6">
    <source>
        <dbReference type="ARBA" id="ARBA00023002"/>
    </source>
</evidence>
<dbReference type="InterPro" id="IPR058240">
    <property type="entry name" value="rSAM_sf"/>
</dbReference>
<dbReference type="SFLD" id="SFLDG01118">
    <property type="entry name" value="activating_enzymes__group_2"/>
    <property type="match status" value="1"/>
</dbReference>
<comment type="cofactor">
    <cofactor evidence="1">
        <name>[4Fe-4S] cluster</name>
        <dbReference type="ChEBI" id="CHEBI:49883"/>
    </cofactor>
</comment>
<dbReference type="InterPro" id="IPR001989">
    <property type="entry name" value="Radical_activat_CS"/>
</dbReference>
<keyword evidence="7" id="KW-0408">Iron</keyword>
<keyword evidence="8" id="KW-0411">Iron-sulfur</keyword>
<reference evidence="12 13" key="1">
    <citation type="submission" date="2019-08" db="EMBL/GenBank/DDBJ databases">
        <title>Isolation and enrichment of carboxydotrophic bacteria from anaerobic sludge for the production of bio-based chemicals from syngas.</title>
        <authorList>
            <person name="Antares A.L."/>
            <person name="Moreira J."/>
            <person name="Diender M."/>
            <person name="Parshina S.N."/>
            <person name="Stams A.J.M."/>
            <person name="Alves M."/>
            <person name="Alves J.I."/>
            <person name="Sousa D.Z."/>
        </authorList>
    </citation>
    <scope>NUCLEOTIDE SEQUENCE [LARGE SCALE GENOMIC DNA]</scope>
    <source>
        <strain evidence="12 13">JM</strain>
    </source>
</reference>
<feature type="domain" description="Radical SAM core" evidence="11">
    <location>
        <begin position="14"/>
        <end position="298"/>
    </location>
</feature>
<comment type="similarity">
    <text evidence="2">Belongs to the organic radical-activating enzymes family.</text>
</comment>
<sequence>MSGTVLNIQRFTIHDGPGIRTEVFLKGCPLQCRWCSNPESMKVQPEVGVNKEACLGIDHCGWCVDKCPNVALILEEKKIVAIDREKCSNCLSCATSCPNDTLKIFGNSMTVEEIMKIVRSDRNYYEQSGGGLTLSGGDPLVQWKFSLEILKACKLTNIHTCVETELFCKKEIIDHILPYTDLIITDIKHMDTQKHKLFTNVGNEVILDNIKYIVKNNADVVIRIPIVPGHNNDDENIRITAEFISKELNNRIHQLQLLPYRPLGVDKYASLGLSYSMNGQEKINRDEYKKEIENIAMKFQSYGIPAVTGANKLL</sequence>
<evidence type="ECO:0000256" key="4">
    <source>
        <dbReference type="ARBA" id="ARBA00022691"/>
    </source>
</evidence>
<dbReference type="Pfam" id="PF13353">
    <property type="entry name" value="Fer4_12"/>
    <property type="match status" value="1"/>
</dbReference>
<accession>A0A5D0WV52</accession>
<dbReference type="GO" id="GO:0051539">
    <property type="term" value="F:4 iron, 4 sulfur cluster binding"/>
    <property type="evidence" value="ECO:0007669"/>
    <property type="project" value="UniProtKB-KW"/>
</dbReference>
<dbReference type="PANTHER" id="PTHR30352">
    <property type="entry name" value="PYRUVATE FORMATE-LYASE-ACTIVATING ENZYME"/>
    <property type="match status" value="1"/>
</dbReference>
<dbReference type="NCBIfam" id="TIGR02494">
    <property type="entry name" value="PFLE_PFLC"/>
    <property type="match status" value="1"/>
</dbReference>
<evidence type="ECO:0000256" key="8">
    <source>
        <dbReference type="ARBA" id="ARBA00023014"/>
    </source>
</evidence>
<dbReference type="InterPro" id="IPR017896">
    <property type="entry name" value="4Fe4S_Fe-S-bd"/>
</dbReference>
<feature type="domain" description="4Fe-4S ferredoxin-type" evidence="10">
    <location>
        <begin position="78"/>
        <end position="107"/>
    </location>
</feature>
<gene>
    <name evidence="12" type="ORF">FXB42_03535</name>
</gene>
<evidence type="ECO:0000256" key="3">
    <source>
        <dbReference type="ARBA" id="ARBA00022485"/>
    </source>
</evidence>
<feature type="domain" description="4Fe-4S ferredoxin-type" evidence="10">
    <location>
        <begin position="45"/>
        <end position="77"/>
    </location>
</feature>
<keyword evidence="5" id="KW-0479">Metal-binding</keyword>
<comment type="catalytic activity">
    <reaction evidence="9">
        <text>glycyl-[protein] + reduced [flavodoxin] + S-adenosyl-L-methionine = glycin-2-yl radical-[protein] + semiquinone [flavodoxin] + 5'-deoxyadenosine + L-methionine + H(+)</text>
        <dbReference type="Rhea" id="RHEA:61976"/>
        <dbReference type="Rhea" id="RHEA-COMP:10622"/>
        <dbReference type="Rhea" id="RHEA-COMP:14480"/>
        <dbReference type="Rhea" id="RHEA-COMP:15993"/>
        <dbReference type="Rhea" id="RHEA-COMP:15994"/>
        <dbReference type="ChEBI" id="CHEBI:15378"/>
        <dbReference type="ChEBI" id="CHEBI:17319"/>
        <dbReference type="ChEBI" id="CHEBI:29947"/>
        <dbReference type="ChEBI" id="CHEBI:32722"/>
        <dbReference type="ChEBI" id="CHEBI:57618"/>
        <dbReference type="ChEBI" id="CHEBI:57844"/>
        <dbReference type="ChEBI" id="CHEBI:59789"/>
        <dbReference type="ChEBI" id="CHEBI:140311"/>
    </reaction>
</comment>
<dbReference type="PIRSF" id="PIRSF000371">
    <property type="entry name" value="PFL_act_enz"/>
    <property type="match status" value="1"/>
</dbReference>
<dbReference type="InterPro" id="IPR013785">
    <property type="entry name" value="Aldolase_TIM"/>
</dbReference>
<evidence type="ECO:0000259" key="10">
    <source>
        <dbReference type="PROSITE" id="PS51379"/>
    </source>
</evidence>
<dbReference type="SUPFAM" id="SSF54862">
    <property type="entry name" value="4Fe-4S ferredoxins"/>
    <property type="match status" value="1"/>
</dbReference>
<dbReference type="SFLD" id="SFLDS00029">
    <property type="entry name" value="Radical_SAM"/>
    <property type="match status" value="1"/>
</dbReference>
<dbReference type="GO" id="GO:0046872">
    <property type="term" value="F:metal ion binding"/>
    <property type="evidence" value="ECO:0007669"/>
    <property type="project" value="UniProtKB-KW"/>
</dbReference>
<evidence type="ECO:0000256" key="7">
    <source>
        <dbReference type="ARBA" id="ARBA00023004"/>
    </source>
</evidence>
<dbReference type="Gene3D" id="3.20.20.70">
    <property type="entry name" value="Aldolase class I"/>
    <property type="match status" value="1"/>
</dbReference>
<proteinExistence type="inferred from homology"/>